<feature type="region of interest" description="Disordered" evidence="5">
    <location>
        <begin position="448"/>
        <end position="470"/>
    </location>
</feature>
<proteinExistence type="inferred from homology"/>
<protein>
    <submittedName>
        <fullName evidence="7">Regulatory factor X7</fullName>
    </submittedName>
</protein>
<feature type="compositionally biased region" description="Polar residues" evidence="5">
    <location>
        <begin position="503"/>
        <end position="516"/>
    </location>
</feature>
<feature type="domain" description="RFX-type winged-helix" evidence="6">
    <location>
        <begin position="40"/>
        <end position="115"/>
    </location>
</feature>
<feature type="region of interest" description="Disordered" evidence="5">
    <location>
        <begin position="1404"/>
        <end position="1424"/>
    </location>
</feature>
<dbReference type="FunCoup" id="A0A4W3GC76">
    <property type="interactions" value="420"/>
</dbReference>
<dbReference type="PANTHER" id="PTHR12619:SF2">
    <property type="entry name" value="DNA-BINDING PROTEIN RFX7"/>
    <property type="match status" value="1"/>
</dbReference>
<dbReference type="InParanoid" id="A0A4W3GC76"/>
<feature type="region of interest" description="Disordered" evidence="5">
    <location>
        <begin position="599"/>
        <end position="620"/>
    </location>
</feature>
<accession>A0A4W3GC76</accession>
<dbReference type="Pfam" id="PF18326">
    <property type="entry name" value="RFX5_N"/>
    <property type="match status" value="1"/>
</dbReference>
<organism evidence="7 8">
    <name type="scientific">Callorhinchus milii</name>
    <name type="common">Ghost shark</name>
    <dbReference type="NCBI Taxonomy" id="7868"/>
    <lineage>
        <taxon>Eukaryota</taxon>
        <taxon>Metazoa</taxon>
        <taxon>Chordata</taxon>
        <taxon>Craniata</taxon>
        <taxon>Vertebrata</taxon>
        <taxon>Chondrichthyes</taxon>
        <taxon>Holocephali</taxon>
        <taxon>Chimaeriformes</taxon>
        <taxon>Callorhinchidae</taxon>
        <taxon>Callorhinchus</taxon>
    </lineage>
</organism>
<feature type="compositionally biased region" description="Polar residues" evidence="5">
    <location>
        <begin position="343"/>
        <end position="352"/>
    </location>
</feature>
<dbReference type="Proteomes" id="UP000314986">
    <property type="component" value="Unassembled WGS sequence"/>
</dbReference>
<dbReference type="PROSITE" id="PS51526">
    <property type="entry name" value="RFX_DBD"/>
    <property type="match status" value="1"/>
</dbReference>
<dbReference type="PANTHER" id="PTHR12619">
    <property type="entry name" value="RFX TRANSCRIPTION FACTOR FAMILY"/>
    <property type="match status" value="1"/>
</dbReference>
<dbReference type="GO" id="GO:0000981">
    <property type="term" value="F:DNA-binding transcription factor activity, RNA polymerase II-specific"/>
    <property type="evidence" value="ECO:0007669"/>
    <property type="project" value="TreeGrafter"/>
</dbReference>
<comment type="similarity">
    <text evidence="4">Belongs to the RFX family.</text>
</comment>
<evidence type="ECO:0000313" key="7">
    <source>
        <dbReference type="Ensembl" id="ENSCMIP00000000357.1"/>
    </source>
</evidence>
<dbReference type="InterPro" id="IPR036388">
    <property type="entry name" value="WH-like_DNA-bd_sf"/>
</dbReference>
<evidence type="ECO:0000256" key="4">
    <source>
        <dbReference type="ARBA" id="ARBA00061114"/>
    </source>
</evidence>
<feature type="compositionally biased region" description="Pro residues" evidence="5">
    <location>
        <begin position="907"/>
        <end position="921"/>
    </location>
</feature>
<dbReference type="SUPFAM" id="SSF46785">
    <property type="entry name" value="Winged helix' DNA-binding domain"/>
    <property type="match status" value="1"/>
</dbReference>
<reference evidence="8" key="3">
    <citation type="journal article" date="2014" name="Nature">
        <title>Elephant shark genome provides unique insights into gnathostome evolution.</title>
        <authorList>
            <consortium name="International Elephant Shark Genome Sequencing Consortium"/>
            <person name="Venkatesh B."/>
            <person name="Lee A.P."/>
            <person name="Ravi V."/>
            <person name="Maurya A.K."/>
            <person name="Lian M.M."/>
            <person name="Swann J.B."/>
            <person name="Ohta Y."/>
            <person name="Flajnik M.F."/>
            <person name="Sutoh Y."/>
            <person name="Kasahara M."/>
            <person name="Hoon S."/>
            <person name="Gangu V."/>
            <person name="Roy S.W."/>
            <person name="Irimia M."/>
            <person name="Korzh V."/>
            <person name="Kondrychyn I."/>
            <person name="Lim Z.W."/>
            <person name="Tay B.H."/>
            <person name="Tohari S."/>
            <person name="Kong K.W."/>
            <person name="Ho S."/>
            <person name="Lorente-Galdos B."/>
            <person name="Quilez J."/>
            <person name="Marques-Bonet T."/>
            <person name="Raney B.J."/>
            <person name="Ingham P.W."/>
            <person name="Tay A."/>
            <person name="Hillier L.W."/>
            <person name="Minx P."/>
            <person name="Boehm T."/>
            <person name="Wilson R.K."/>
            <person name="Brenner S."/>
            <person name="Warren W.C."/>
        </authorList>
    </citation>
    <scope>NUCLEOTIDE SEQUENCE [LARGE SCALE GENOMIC DNA]</scope>
</reference>
<dbReference type="InterPro" id="IPR039779">
    <property type="entry name" value="RFX-like"/>
</dbReference>
<evidence type="ECO:0000259" key="6">
    <source>
        <dbReference type="PROSITE" id="PS51526"/>
    </source>
</evidence>
<dbReference type="GO" id="GO:0005634">
    <property type="term" value="C:nucleus"/>
    <property type="evidence" value="ECO:0007669"/>
    <property type="project" value="UniProtKB-SubCell"/>
</dbReference>
<dbReference type="FunFam" id="1.10.10.10:FF:000128">
    <property type="entry name" value="DNA-binding protein RFX5 isoform X1"/>
    <property type="match status" value="1"/>
</dbReference>
<feature type="region of interest" description="Disordered" evidence="5">
    <location>
        <begin position="343"/>
        <end position="362"/>
    </location>
</feature>
<evidence type="ECO:0000256" key="2">
    <source>
        <dbReference type="ARBA" id="ARBA00023125"/>
    </source>
</evidence>
<dbReference type="InterPro" id="IPR036390">
    <property type="entry name" value="WH_DNA-bd_sf"/>
</dbReference>
<keyword evidence="3" id="KW-0539">Nucleus</keyword>
<comment type="subcellular location">
    <subcellularLocation>
        <location evidence="1">Nucleus</location>
    </subcellularLocation>
</comment>
<keyword evidence="2" id="KW-0238">DNA-binding</keyword>
<dbReference type="GO" id="GO:0000978">
    <property type="term" value="F:RNA polymerase II cis-regulatory region sequence-specific DNA binding"/>
    <property type="evidence" value="ECO:0007669"/>
    <property type="project" value="TreeGrafter"/>
</dbReference>
<evidence type="ECO:0000256" key="1">
    <source>
        <dbReference type="ARBA" id="ARBA00004123"/>
    </source>
</evidence>
<evidence type="ECO:0000313" key="8">
    <source>
        <dbReference type="Proteomes" id="UP000314986"/>
    </source>
</evidence>
<name>A0A4W3GC76_CALMI</name>
<dbReference type="GeneTree" id="ENSGT01050000244970"/>
<feature type="compositionally biased region" description="Basic and acidic residues" evidence="5">
    <location>
        <begin position="1412"/>
        <end position="1424"/>
    </location>
</feature>
<feature type="compositionally biased region" description="Polar residues" evidence="5">
    <location>
        <begin position="924"/>
        <end position="964"/>
    </location>
</feature>
<reference evidence="7" key="4">
    <citation type="submission" date="2025-08" db="UniProtKB">
        <authorList>
            <consortium name="Ensembl"/>
        </authorList>
    </citation>
    <scope>IDENTIFICATION</scope>
</reference>
<feature type="region of interest" description="Disordered" evidence="5">
    <location>
        <begin position="499"/>
        <end position="526"/>
    </location>
</feature>
<feature type="region of interest" description="Disordered" evidence="5">
    <location>
        <begin position="901"/>
        <end position="970"/>
    </location>
</feature>
<evidence type="ECO:0000256" key="3">
    <source>
        <dbReference type="ARBA" id="ARBA00023242"/>
    </source>
</evidence>
<dbReference type="OMA" id="GNCVDVS"/>
<dbReference type="Gene3D" id="6.10.140.1290">
    <property type="match status" value="1"/>
</dbReference>
<feature type="compositionally biased region" description="Polar residues" evidence="5">
    <location>
        <begin position="452"/>
        <end position="469"/>
    </location>
</feature>
<dbReference type="InterPro" id="IPR003150">
    <property type="entry name" value="DNA-bd_RFX"/>
</dbReference>
<sequence>MKFTDLEKLYLYLQLPSGTTNGDKSNPNSLTSSRTQQTHAFNWIRNHLEDHPDTSLPKQEVYNEYKGYCDNLGYHSLSAADFGKIMKNVFPNMKARRLGTRGKSKYCYSGLRKKAFVHMPSLPCLDFHKNGDGSDGSDITGQLQNIDEEVRSAACSLVCEWAQKVLIRKFDSVVDLARFLVASHYIGTKSVAALSVMAGAPSGVTQASQPSAFVPMAESSSFQPQVKTLLTSPSVDAKQQLQRKIQQNTLKKQQEQKLQSPGEQHIKRVEGATVGVTNIPNGNSALLAPQPTIGIVVATVPSPIQVQRSRPLMTSPSPLGSPDSKVLPLNVQVVAQHMQSVKQQQKTVQNIPASPHNDRSRPRYHQILPKPASTNALTLSSPTTVLLASSPIKTVVSGTTHVSPLNMVKMTPISLPPGNTVASPKLLSAVNHSAATVDKLKTGPTLRVSSAACPSSAGSKTRSATSTPTAEVIKSEHESIFTDENQTDCQDHSIRSKDPRRTIVSSPCGQKSNGEPSTKVKMSNGKMANEKISKVSIGQKTEVKRTKNEGKFLANANMVVSLASSHQNTISISSVSHFCTTSINSNCTVDTASAHKDNLMCPKSPRKRSPSTTAFEPQGTPVKKLMLSEHPSGSADHQTICNSIAVTTTQNLSVASQVKHENAPATILTPSKVTVKLNTTGITRILANPSSDIQARNLDSLQVVEEPRSSFPENKTIEISTFSLQDDRNAKKINNHSDVQHIKNHQYFLTNTDGQQIINANLIGPSGTTGIQVSVWEPVQCKGLEQQSFEQYVQPQNQLQSSTSGQLQGLNQVQTPNQIPLQDNLVELAPSGSQTNENYFQFDDDLTQDSIVEELVLFEEQMNAAHAYGTGLGIPPHSHSTIVQGTLMSSHQAGQFYHSVHTSGTPTPTPTPTLTPTPNPTPTSEMIGSQACSSPSSRMAQTTPVDSALGSSRHTPIGTPHSNCSSSVPPSPVECRNPFAFTPISSSMAYHDASVVSSSPVKPMQRPMATHPDKTKIEWMNNGYNSGVGNPAVSTSGVNIPSYQELAEDHFRKPHAFAVPGQTMQSYQHNAMQSQTRHHDAQLSRLTPGSPLQHHIASMVNGNKQEGFAVPAPLDNKGIHSSVMNNFRCRSVSPAVRQRNLSGSTLVPVTNLPRSSLVPFGSPVTLEVHNIFANNLSNNSANSMAQRSQSVPLSVMMQTPFPSYQKQTNTKKITNVLLNKLDSDSDDAVRGLGMNNMPSNYTARMNLTQILETTSSFGSANQQTMVNSSPSVYDFQKPSYLTKHTSNDHMGYSSGNNQAQTEIGEQSLDFNSTVKDLLDEDSLQSNQQGVGQVPSDLNNVASDFSSELRLSSELSGSINDLSTLDTNLLFDPSKQQGQDVDTTLEELNDDAVFQQICNESMNSMQSSGFDWMESKDHPTVEMLG</sequence>
<evidence type="ECO:0000256" key="5">
    <source>
        <dbReference type="SAM" id="MobiDB-lite"/>
    </source>
</evidence>
<dbReference type="Ensembl" id="ENSCMIT00000000393.1">
    <property type="protein sequence ID" value="ENSCMIP00000000357.1"/>
    <property type="gene ID" value="ENSCMIG00000000284.1"/>
</dbReference>
<dbReference type="STRING" id="7868.ENSCMIP00000000357"/>
<reference evidence="8" key="2">
    <citation type="journal article" date="2007" name="PLoS Biol.">
        <title>Survey sequencing and comparative analysis of the elephant shark (Callorhinchus milii) genome.</title>
        <authorList>
            <person name="Venkatesh B."/>
            <person name="Kirkness E.F."/>
            <person name="Loh Y.H."/>
            <person name="Halpern A.L."/>
            <person name="Lee A.P."/>
            <person name="Johnson J."/>
            <person name="Dandona N."/>
            <person name="Viswanathan L.D."/>
            <person name="Tay A."/>
            <person name="Venter J.C."/>
            <person name="Strausberg R.L."/>
            <person name="Brenner S."/>
        </authorList>
    </citation>
    <scope>NUCLEOTIDE SEQUENCE [LARGE SCALE GENOMIC DNA]</scope>
</reference>
<keyword evidence="8" id="KW-1185">Reference proteome</keyword>
<dbReference type="Gene3D" id="1.10.10.10">
    <property type="entry name" value="Winged helix-like DNA-binding domain superfamily/Winged helix DNA-binding domain"/>
    <property type="match status" value="1"/>
</dbReference>
<reference evidence="7" key="5">
    <citation type="submission" date="2025-09" db="UniProtKB">
        <authorList>
            <consortium name="Ensembl"/>
        </authorList>
    </citation>
    <scope>IDENTIFICATION</scope>
</reference>
<dbReference type="Pfam" id="PF02257">
    <property type="entry name" value="RFX_DNA_binding"/>
    <property type="match status" value="1"/>
</dbReference>
<reference evidence="8" key="1">
    <citation type="journal article" date="2006" name="Science">
        <title>Ancient noncoding elements conserved in the human genome.</title>
        <authorList>
            <person name="Venkatesh B."/>
            <person name="Kirkness E.F."/>
            <person name="Loh Y.H."/>
            <person name="Halpern A.L."/>
            <person name="Lee A.P."/>
            <person name="Johnson J."/>
            <person name="Dandona N."/>
            <person name="Viswanathan L.D."/>
            <person name="Tay A."/>
            <person name="Venter J.C."/>
            <person name="Strausberg R.L."/>
            <person name="Brenner S."/>
        </authorList>
    </citation>
    <scope>NUCLEOTIDE SEQUENCE [LARGE SCALE GENOMIC DNA]</scope>
</reference>